<reference evidence="11 13" key="1">
    <citation type="submission" date="2018-06" db="EMBL/GenBank/DDBJ databases">
        <authorList>
            <consortium name="Pathogen Informatics"/>
            <person name="Doyle S."/>
        </authorList>
    </citation>
    <scope>NUCLEOTIDE SEQUENCE [LARGE SCALE GENOMIC DNA]</scope>
    <source>
        <strain evidence="11 13">NCTC10597</strain>
    </source>
</reference>
<evidence type="ECO:0000259" key="9">
    <source>
        <dbReference type="PROSITE" id="PS50893"/>
    </source>
</evidence>
<accession>A0A8B4QDD3</accession>
<feature type="domain" description="ABC transporter" evidence="9">
    <location>
        <begin position="342"/>
        <end position="577"/>
    </location>
</feature>
<dbReference type="InterPro" id="IPR017871">
    <property type="entry name" value="ABC_transporter-like_CS"/>
</dbReference>
<keyword evidence="4" id="KW-0547">Nucleotide-binding</keyword>
<evidence type="ECO:0000313" key="11">
    <source>
        <dbReference type="EMBL" id="STX10695.1"/>
    </source>
</evidence>
<dbReference type="InterPro" id="IPR027417">
    <property type="entry name" value="P-loop_NTPase"/>
</dbReference>
<dbReference type="Gene3D" id="3.40.50.300">
    <property type="entry name" value="P-loop containing nucleotide triphosphate hydrolases"/>
    <property type="match status" value="1"/>
</dbReference>
<dbReference type="PROSITE" id="PS50929">
    <property type="entry name" value="ABC_TM1F"/>
    <property type="match status" value="1"/>
</dbReference>
<dbReference type="InterPro" id="IPR039421">
    <property type="entry name" value="Type_1_exporter"/>
</dbReference>
<gene>
    <name evidence="12" type="ORF">DFR61_1148</name>
    <name evidence="11" type="ORF">NCTC10597_02466</name>
</gene>
<keyword evidence="11" id="KW-0378">Hydrolase</keyword>
<protein>
    <submittedName>
        <fullName evidence="12">ABC-type multidrug transport system fused ATPase/permease subunit</fullName>
    </submittedName>
    <submittedName>
        <fullName evidence="11">Multidrug export ATP-binding/permease protein SAV1866</fullName>
        <ecNumber evidence="11">3.6.3.-</ecNumber>
    </submittedName>
</protein>
<dbReference type="SMART" id="SM00382">
    <property type="entry name" value="AAA"/>
    <property type="match status" value="1"/>
</dbReference>
<comment type="similarity">
    <text evidence="2">Belongs to the ABC transporter superfamily.</text>
</comment>
<dbReference type="InterPro" id="IPR011527">
    <property type="entry name" value="ABC1_TM_dom"/>
</dbReference>
<dbReference type="PANTHER" id="PTHR43394">
    <property type="entry name" value="ATP-DEPENDENT PERMEASE MDL1, MITOCHONDRIAL"/>
    <property type="match status" value="1"/>
</dbReference>
<evidence type="ECO:0000256" key="2">
    <source>
        <dbReference type="ARBA" id="ARBA00005417"/>
    </source>
</evidence>
<evidence type="ECO:0000259" key="10">
    <source>
        <dbReference type="PROSITE" id="PS50929"/>
    </source>
</evidence>
<dbReference type="Gene3D" id="1.20.1560.10">
    <property type="entry name" value="ABC transporter type 1, transmembrane domain"/>
    <property type="match status" value="1"/>
</dbReference>
<evidence type="ECO:0000256" key="1">
    <source>
        <dbReference type="ARBA" id="ARBA00004651"/>
    </source>
</evidence>
<dbReference type="SUPFAM" id="SSF52540">
    <property type="entry name" value="P-loop containing nucleoside triphosphate hydrolases"/>
    <property type="match status" value="1"/>
</dbReference>
<dbReference type="RefSeq" id="WP_109349575.1">
    <property type="nucleotide sequence ID" value="NZ_BJUE01000035.1"/>
</dbReference>
<dbReference type="GO" id="GO:0015421">
    <property type="term" value="F:ABC-type oligopeptide transporter activity"/>
    <property type="evidence" value="ECO:0007669"/>
    <property type="project" value="TreeGrafter"/>
</dbReference>
<dbReference type="InterPro" id="IPR003439">
    <property type="entry name" value="ABC_transporter-like_ATP-bd"/>
</dbReference>
<proteinExistence type="inferred from homology"/>
<evidence type="ECO:0000256" key="3">
    <source>
        <dbReference type="ARBA" id="ARBA00022692"/>
    </source>
</evidence>
<evidence type="ECO:0000256" key="6">
    <source>
        <dbReference type="ARBA" id="ARBA00022989"/>
    </source>
</evidence>
<dbReference type="InterPro" id="IPR036640">
    <property type="entry name" value="ABC1_TM_sf"/>
</dbReference>
<feature type="transmembrane region" description="Helical" evidence="8">
    <location>
        <begin position="61"/>
        <end position="79"/>
    </location>
</feature>
<feature type="transmembrane region" description="Helical" evidence="8">
    <location>
        <begin position="250"/>
        <end position="270"/>
    </location>
</feature>
<evidence type="ECO:0000256" key="8">
    <source>
        <dbReference type="SAM" id="Phobius"/>
    </source>
</evidence>
<dbReference type="GO" id="GO:0005524">
    <property type="term" value="F:ATP binding"/>
    <property type="evidence" value="ECO:0007669"/>
    <property type="project" value="UniProtKB-KW"/>
</dbReference>
<feature type="domain" description="ABC transmembrane type-1" evidence="10">
    <location>
        <begin position="19"/>
        <end position="308"/>
    </location>
</feature>
<dbReference type="OrthoDB" id="9770415at2"/>
<reference evidence="12 14" key="2">
    <citation type="submission" date="2019-03" db="EMBL/GenBank/DDBJ databases">
        <title>Genomic Encyclopedia of Type Strains, Phase IV (KMG-IV): sequencing the most valuable type-strain genomes for metagenomic binning, comparative biology and taxonomic classification.</title>
        <authorList>
            <person name="Goeker M."/>
        </authorList>
    </citation>
    <scope>NUCLEOTIDE SEQUENCE [LARGE SCALE GENOMIC DNA]</scope>
    <source>
        <strain evidence="12 14">DSM 20580</strain>
    </source>
</reference>
<dbReference type="Pfam" id="PF00664">
    <property type="entry name" value="ABC_membrane"/>
    <property type="match status" value="1"/>
</dbReference>
<feature type="transmembrane region" description="Helical" evidence="8">
    <location>
        <begin position="165"/>
        <end position="184"/>
    </location>
</feature>
<sequence>MESMKRYMQFVWPYKWDIVIAFFLGIVKFMIPLSIPFIIQIIIDDIINNDKLTPDVKTSQLFMWLGVMAFVFFILRPPIEYYRQYFAQRISNRVLYDIRTNMYAHLQKLGLKFYSNNRVGDVISRTINDVEQTKEFVVTGLMNVWIDLVTVFIAIGIMLYMDVKLTLVTLIALPFYIVSVKFFFTKLRFLSKERSRALAGVQSYLHERVQGMSVIKSFTLEKHEQGIFKEANGNFLEKALDQTRWNAKTFMVVNTITGIAPVAVVGYAGYQVIHGNVTVGVLAAFIGYIDSLYNPLRRLVNSSTTLTQAVASMDRMFDLFDEEYDINDRNDAKLLSNVKGKVQFDDVVFRYDDEGRNVLNHIQFTIEPGQTAAFVGMSGGGKSTIISLIPRFYDVIEGAIRIDDQDVRDTTIQSLRHNIGIVQQDNVLFSDSIRENIMMGNPNASEEEVIAAAKAANAHDFISEFPNGYDTLVGERGVKLSGGQKQRVAIARVFLKNPPILILDEATSALDLESEALIQESLDRLAHNRTTLIVAHRLSTITHADKIMLIDHGELKESGTHQELMGQRGLYHDLFQVQVLD</sequence>
<feature type="transmembrane region" description="Helical" evidence="8">
    <location>
        <begin position="136"/>
        <end position="159"/>
    </location>
</feature>
<keyword evidence="7 8" id="KW-0472">Membrane</keyword>
<dbReference type="PROSITE" id="PS00211">
    <property type="entry name" value="ABC_TRANSPORTER_1"/>
    <property type="match status" value="1"/>
</dbReference>
<dbReference type="EMBL" id="SNZG01000014">
    <property type="protein sequence ID" value="TDR38789.1"/>
    <property type="molecule type" value="Genomic_DNA"/>
</dbReference>
<dbReference type="GO" id="GO:0005886">
    <property type="term" value="C:plasma membrane"/>
    <property type="evidence" value="ECO:0007669"/>
    <property type="project" value="UniProtKB-SubCell"/>
</dbReference>
<dbReference type="GO" id="GO:0016887">
    <property type="term" value="F:ATP hydrolysis activity"/>
    <property type="evidence" value="ECO:0007669"/>
    <property type="project" value="InterPro"/>
</dbReference>
<name>A0A8B4QDD3_9BACL</name>
<evidence type="ECO:0000256" key="5">
    <source>
        <dbReference type="ARBA" id="ARBA00022840"/>
    </source>
</evidence>
<evidence type="ECO:0000256" key="4">
    <source>
        <dbReference type="ARBA" id="ARBA00022741"/>
    </source>
</evidence>
<dbReference type="Proteomes" id="UP000294641">
    <property type="component" value="Unassembled WGS sequence"/>
</dbReference>
<dbReference type="EC" id="3.6.3.-" evidence="11"/>
<dbReference type="AlphaFoldDB" id="A0A8B4QDD3"/>
<keyword evidence="3 8" id="KW-0812">Transmembrane</keyword>
<dbReference type="PROSITE" id="PS50893">
    <property type="entry name" value="ABC_TRANSPORTER_2"/>
    <property type="match status" value="1"/>
</dbReference>
<evidence type="ECO:0000313" key="12">
    <source>
        <dbReference type="EMBL" id="TDR38789.1"/>
    </source>
</evidence>
<dbReference type="Pfam" id="PF00005">
    <property type="entry name" value="ABC_tran"/>
    <property type="match status" value="1"/>
</dbReference>
<evidence type="ECO:0000256" key="7">
    <source>
        <dbReference type="ARBA" id="ARBA00023136"/>
    </source>
</evidence>
<keyword evidence="5 11" id="KW-0067">ATP-binding</keyword>
<dbReference type="FunFam" id="3.40.50.300:FF:000218">
    <property type="entry name" value="Multidrug ABC transporter ATP-binding protein"/>
    <property type="match status" value="1"/>
</dbReference>
<organism evidence="11 13">
    <name type="scientific">Kurthia zopfii</name>
    <dbReference type="NCBI Taxonomy" id="1650"/>
    <lineage>
        <taxon>Bacteria</taxon>
        <taxon>Bacillati</taxon>
        <taxon>Bacillota</taxon>
        <taxon>Bacilli</taxon>
        <taxon>Bacillales</taxon>
        <taxon>Caryophanaceae</taxon>
        <taxon>Kurthia</taxon>
    </lineage>
</organism>
<keyword evidence="6 8" id="KW-1133">Transmembrane helix</keyword>
<comment type="caution">
    <text evidence="11">The sequence shown here is derived from an EMBL/GenBank/DDBJ whole genome shotgun (WGS) entry which is preliminary data.</text>
</comment>
<dbReference type="Proteomes" id="UP000254330">
    <property type="component" value="Unassembled WGS sequence"/>
</dbReference>
<feature type="transmembrane region" description="Helical" evidence="8">
    <location>
        <begin position="20"/>
        <end position="41"/>
    </location>
</feature>
<keyword evidence="14" id="KW-1185">Reference proteome</keyword>
<dbReference type="EMBL" id="UGNP01000001">
    <property type="protein sequence ID" value="STX10695.1"/>
    <property type="molecule type" value="Genomic_DNA"/>
</dbReference>
<dbReference type="PANTHER" id="PTHR43394:SF1">
    <property type="entry name" value="ATP-BINDING CASSETTE SUB-FAMILY B MEMBER 10, MITOCHONDRIAL"/>
    <property type="match status" value="1"/>
</dbReference>
<evidence type="ECO:0000313" key="13">
    <source>
        <dbReference type="Proteomes" id="UP000254330"/>
    </source>
</evidence>
<comment type="subcellular location">
    <subcellularLocation>
        <location evidence="1">Cell membrane</location>
        <topology evidence="1">Multi-pass membrane protein</topology>
    </subcellularLocation>
</comment>
<dbReference type="SUPFAM" id="SSF90123">
    <property type="entry name" value="ABC transporter transmembrane region"/>
    <property type="match status" value="1"/>
</dbReference>
<dbReference type="InterPro" id="IPR003593">
    <property type="entry name" value="AAA+_ATPase"/>
</dbReference>
<evidence type="ECO:0000313" key="14">
    <source>
        <dbReference type="Proteomes" id="UP000294641"/>
    </source>
</evidence>